<evidence type="ECO:0000313" key="2">
    <source>
        <dbReference type="Proteomes" id="UP001595907"/>
    </source>
</evidence>
<evidence type="ECO:0008006" key="3">
    <source>
        <dbReference type="Google" id="ProtNLM"/>
    </source>
</evidence>
<proteinExistence type="predicted"/>
<gene>
    <name evidence="1" type="ORF">ACFOWM_07475</name>
</gene>
<keyword evidence="2" id="KW-1185">Reference proteome</keyword>
<accession>A0ABV8QR78</accession>
<name>A0ABV8QR78_9BACT</name>
<protein>
    <recommendedName>
        <fullName evidence="3">Outer membrane protein beta-barrel domain-containing protein</fullName>
    </recommendedName>
</protein>
<evidence type="ECO:0000313" key="1">
    <source>
        <dbReference type="EMBL" id="MFC4262711.1"/>
    </source>
</evidence>
<dbReference type="EMBL" id="JBHSCZ010000002">
    <property type="protein sequence ID" value="MFC4262711.1"/>
    <property type="molecule type" value="Genomic_DNA"/>
</dbReference>
<dbReference type="Proteomes" id="UP001595907">
    <property type="component" value="Unassembled WGS sequence"/>
</dbReference>
<dbReference type="RefSeq" id="WP_379708423.1">
    <property type="nucleotide sequence ID" value="NZ_JBHSCZ010000002.1"/>
</dbReference>
<reference evidence="2" key="1">
    <citation type="journal article" date="2019" name="Int. J. Syst. Evol. Microbiol.">
        <title>The Global Catalogue of Microorganisms (GCM) 10K type strain sequencing project: providing services to taxonomists for standard genome sequencing and annotation.</title>
        <authorList>
            <consortium name="The Broad Institute Genomics Platform"/>
            <consortium name="The Broad Institute Genome Sequencing Center for Infectious Disease"/>
            <person name="Wu L."/>
            <person name="Ma J."/>
        </authorList>
    </citation>
    <scope>NUCLEOTIDE SEQUENCE [LARGE SCALE GENOMIC DNA]</scope>
    <source>
        <strain evidence="2">CECT 8289</strain>
    </source>
</reference>
<sequence>MKKRWSIILLISVCFNSIVVMAQQKLPLLIRADFGSSNVKANTGKGSSTFALGIGVETVVPIVPLKRDSKLVLNPNLSYLKTGYETVVGGKVKVNYLSLGLPICYEVFGLNDANDMGFIFGAGPFINTALNGEFKVLSTDNYKAMSFGNGTADNRKRTDAGLLLKTAVRVNKLYMGLQYNIGMRNEIPKDRVNNGNYIKTRNFLFYASYAIGK</sequence>
<organism evidence="1 2">
    <name type="scientific">Ferruginibacter yonginensis</name>
    <dbReference type="NCBI Taxonomy" id="1310416"/>
    <lineage>
        <taxon>Bacteria</taxon>
        <taxon>Pseudomonadati</taxon>
        <taxon>Bacteroidota</taxon>
        <taxon>Chitinophagia</taxon>
        <taxon>Chitinophagales</taxon>
        <taxon>Chitinophagaceae</taxon>
        <taxon>Ferruginibacter</taxon>
    </lineage>
</organism>
<comment type="caution">
    <text evidence="1">The sequence shown here is derived from an EMBL/GenBank/DDBJ whole genome shotgun (WGS) entry which is preliminary data.</text>
</comment>